<dbReference type="PANTHER" id="PTHR39966">
    <property type="entry name" value="BLL2471 PROTEIN-RELATED"/>
    <property type="match status" value="1"/>
</dbReference>
<gene>
    <name evidence="2" type="ordered locus">Mbur_0260</name>
</gene>
<dbReference type="Pfam" id="PF01814">
    <property type="entry name" value="Hemerythrin"/>
    <property type="match status" value="1"/>
</dbReference>
<reference evidence="3" key="1">
    <citation type="journal article" date="2009" name="ISME J.">
        <title>The genome sequence of the psychrophilic archaeon, Methanococcoides burtonii: the role of genome evolution in cold adaptation.</title>
        <authorList>
            <person name="Allen M.A."/>
            <person name="Lauro F.M."/>
            <person name="Williams T.J."/>
            <person name="Burg D."/>
            <person name="Siddiqui K.S."/>
            <person name="De Francisci D."/>
            <person name="Chong K.W."/>
            <person name="Pilak O."/>
            <person name="Chew H.H."/>
            <person name="De Maere M.Z."/>
            <person name="Ting L."/>
            <person name="Katrib M."/>
            <person name="Ng C."/>
            <person name="Sowers K.R."/>
            <person name="Galperin M.Y."/>
            <person name="Anderson I.J."/>
            <person name="Ivanova N."/>
            <person name="Dalin E."/>
            <person name="Martinez M."/>
            <person name="Lapidus A."/>
            <person name="Hauser L."/>
            <person name="Land M."/>
            <person name="Thomas T."/>
            <person name="Cavicchioli R."/>
        </authorList>
    </citation>
    <scope>NUCLEOTIDE SEQUENCE [LARGE SCALE GENOMIC DNA]</scope>
    <source>
        <strain evidence="3">DSM 6242 / NBRC 107633 / OCM 468 / ACE-M</strain>
    </source>
</reference>
<dbReference type="HOGENOM" id="CLU_095978_2_0_2"/>
<dbReference type="GO" id="GO:0005886">
    <property type="term" value="C:plasma membrane"/>
    <property type="evidence" value="ECO:0007669"/>
    <property type="project" value="TreeGrafter"/>
</dbReference>
<proteinExistence type="predicted"/>
<feature type="domain" description="Hemerythrin-like" evidence="1">
    <location>
        <begin position="3"/>
        <end position="137"/>
    </location>
</feature>
<dbReference type="AlphaFoldDB" id="Q12Z59"/>
<dbReference type="RefSeq" id="WP_011498429.1">
    <property type="nucleotide sequence ID" value="NC_007955.1"/>
</dbReference>
<dbReference type="Proteomes" id="UP000001979">
    <property type="component" value="Chromosome"/>
</dbReference>
<dbReference type="KEGG" id="mbu:Mbur_0260"/>
<protein>
    <submittedName>
        <fullName evidence="2">HHE cation binding domain protein, Hemerythrin like</fullName>
    </submittedName>
</protein>
<dbReference type="InterPro" id="IPR012312">
    <property type="entry name" value="Hemerythrin-like"/>
</dbReference>
<dbReference type="OrthoDB" id="131831at2157"/>
<accession>Q12Z59</accession>
<dbReference type="PANTHER" id="PTHR39966:SF1">
    <property type="entry name" value="HEMERYTHRIN-LIKE DOMAIN-CONTAINING PROTEIN"/>
    <property type="match status" value="1"/>
</dbReference>
<evidence type="ECO:0000313" key="3">
    <source>
        <dbReference type="Proteomes" id="UP000001979"/>
    </source>
</evidence>
<dbReference type="CDD" id="cd12108">
    <property type="entry name" value="Hr-like"/>
    <property type="match status" value="1"/>
</dbReference>
<evidence type="ECO:0000259" key="1">
    <source>
        <dbReference type="Pfam" id="PF01814"/>
    </source>
</evidence>
<dbReference type="Gene3D" id="1.20.120.520">
    <property type="entry name" value="nmb1532 protein domain like"/>
    <property type="match status" value="1"/>
</dbReference>
<dbReference type="EMBL" id="CP000300">
    <property type="protein sequence ID" value="ABE51267.1"/>
    <property type="molecule type" value="Genomic_DNA"/>
</dbReference>
<keyword evidence="3" id="KW-1185">Reference proteome</keyword>
<evidence type="ECO:0000313" key="2">
    <source>
        <dbReference type="EMBL" id="ABE51267.1"/>
    </source>
</evidence>
<name>Q12Z59_METBU</name>
<organism evidence="2 3">
    <name type="scientific">Methanococcoides burtonii (strain DSM 6242 / NBRC 107633 / OCM 468 / ACE-M)</name>
    <dbReference type="NCBI Taxonomy" id="259564"/>
    <lineage>
        <taxon>Archaea</taxon>
        <taxon>Methanobacteriati</taxon>
        <taxon>Methanobacteriota</taxon>
        <taxon>Stenosarchaea group</taxon>
        <taxon>Methanomicrobia</taxon>
        <taxon>Methanosarcinales</taxon>
        <taxon>Methanosarcinaceae</taxon>
        <taxon>Methanococcoides</taxon>
    </lineage>
</organism>
<dbReference type="GeneID" id="3998755"/>
<sequence length="183" mass="21126">MKPTDDLKEEHHAVTLMLKILDGICTDLESGKEVKHEHLGNVVEFLKVFVDKCHHTKEEEYLFPAMKKAEIPGSEDMIDSLLEEHEHGRRNVRMISEAVSGNMDSEALSTIVRSSRDYIELLTQHINKEENNLFPMADEHLAQEIQVDLLKSFEIVEIEKIGEGKHEEFHKLLHSLRDVYVKS</sequence>